<feature type="transmembrane region" description="Helical" evidence="1">
    <location>
        <begin position="120"/>
        <end position="142"/>
    </location>
</feature>
<evidence type="ECO:0000313" key="3">
    <source>
        <dbReference type="Proteomes" id="UP000291422"/>
    </source>
</evidence>
<dbReference type="AlphaFoldDB" id="A0A4Q4NPY6"/>
<dbReference type="VEuPathDB" id="FungiDB:CC77DRAFT_747900"/>
<reference evidence="3" key="1">
    <citation type="journal article" date="2019" name="bioRxiv">
        <title>Genomics, evolutionary history and diagnostics of the Alternaria alternata species group including apple and Asian pear pathotypes.</title>
        <authorList>
            <person name="Armitage A.D."/>
            <person name="Cockerton H.M."/>
            <person name="Sreenivasaprasad S."/>
            <person name="Woodhall J.W."/>
            <person name="Lane C.R."/>
            <person name="Harrison R.J."/>
            <person name="Clarkson J.P."/>
        </authorList>
    </citation>
    <scope>NUCLEOTIDE SEQUENCE [LARGE SCALE GENOMIC DNA]</scope>
    <source>
        <strain evidence="3">FERA 1177</strain>
    </source>
</reference>
<feature type="transmembrane region" description="Helical" evidence="1">
    <location>
        <begin position="84"/>
        <end position="108"/>
    </location>
</feature>
<gene>
    <name evidence="2" type="ORF">AA0117_g2925</name>
</gene>
<organism evidence="2 3">
    <name type="scientific">Alternaria alternata</name>
    <name type="common">Alternaria rot fungus</name>
    <name type="synonym">Torula alternata</name>
    <dbReference type="NCBI Taxonomy" id="5599"/>
    <lineage>
        <taxon>Eukaryota</taxon>
        <taxon>Fungi</taxon>
        <taxon>Dikarya</taxon>
        <taxon>Ascomycota</taxon>
        <taxon>Pezizomycotina</taxon>
        <taxon>Dothideomycetes</taxon>
        <taxon>Pleosporomycetidae</taxon>
        <taxon>Pleosporales</taxon>
        <taxon>Pleosporineae</taxon>
        <taxon>Pleosporaceae</taxon>
        <taxon>Alternaria</taxon>
        <taxon>Alternaria sect. Alternaria</taxon>
        <taxon>Alternaria alternata complex</taxon>
    </lineage>
</organism>
<dbReference type="Proteomes" id="UP000291422">
    <property type="component" value="Unassembled WGS sequence"/>
</dbReference>
<dbReference type="EMBL" id="PDXD01000003">
    <property type="protein sequence ID" value="RYN80733.1"/>
    <property type="molecule type" value="Genomic_DNA"/>
</dbReference>
<feature type="transmembrane region" description="Helical" evidence="1">
    <location>
        <begin position="251"/>
        <end position="270"/>
    </location>
</feature>
<comment type="caution">
    <text evidence="2">The sequence shown here is derived from an EMBL/GenBank/DDBJ whole genome shotgun (WGS) entry which is preliminary data.</text>
</comment>
<proteinExistence type="predicted"/>
<protein>
    <submittedName>
        <fullName evidence="2">Uncharacterized protein</fullName>
    </submittedName>
</protein>
<feature type="transmembrane region" description="Helical" evidence="1">
    <location>
        <begin position="154"/>
        <end position="177"/>
    </location>
</feature>
<feature type="transmembrane region" description="Helical" evidence="1">
    <location>
        <begin position="12"/>
        <end position="32"/>
    </location>
</feature>
<name>A0A4Q4NPY6_ALTAL</name>
<feature type="transmembrane region" description="Helical" evidence="1">
    <location>
        <begin position="198"/>
        <end position="218"/>
    </location>
</feature>
<sequence>MKQTLSGIPEISGFYGPGTWAAWVITMVASWIPLIQGDDTHNLHFLGYALYTNRAAIDFLRHVNRVPGDNDDLPAVEQARLENIVASVAVLNVGLFQAVGQMLFYVLVALKSTPSKRPSVAQGMYLSVGAILPLCMICSGPLSYSPSAFVETHLITFLLFGIICISALPAGVASYALHNISSSRMVFYHHPMFGYFTYAMGFGVMATTLTIFSGISMMEESREAYFRGTLPAARCYFVPCAPQRIGEWDQAFSLLVALVLFLYEFSPGMVRAVKGIQAAYITWLPAAW</sequence>
<evidence type="ECO:0000256" key="1">
    <source>
        <dbReference type="SAM" id="Phobius"/>
    </source>
</evidence>
<keyword evidence="1" id="KW-1133">Transmembrane helix</keyword>
<keyword evidence="1" id="KW-0812">Transmembrane</keyword>
<keyword evidence="1" id="KW-0472">Membrane</keyword>
<evidence type="ECO:0000313" key="2">
    <source>
        <dbReference type="EMBL" id="RYN80733.1"/>
    </source>
</evidence>
<accession>A0A4Q4NPY6</accession>